<feature type="compositionally biased region" description="Polar residues" evidence="6">
    <location>
        <begin position="261"/>
        <end position="274"/>
    </location>
</feature>
<keyword evidence="11" id="KW-1185">Reference proteome</keyword>
<feature type="compositionally biased region" description="Polar residues" evidence="6">
    <location>
        <begin position="673"/>
        <end position="683"/>
    </location>
</feature>
<feature type="compositionally biased region" description="Gly residues" evidence="6">
    <location>
        <begin position="180"/>
        <end position="192"/>
    </location>
</feature>
<dbReference type="Pfam" id="PF21981">
    <property type="entry name" value="RecX_HTH3"/>
    <property type="match status" value="1"/>
</dbReference>
<feature type="compositionally biased region" description="Gly residues" evidence="6">
    <location>
        <begin position="208"/>
        <end position="218"/>
    </location>
</feature>
<dbReference type="InterPro" id="IPR053924">
    <property type="entry name" value="RecX_HTH_2nd"/>
</dbReference>
<dbReference type="Pfam" id="PF21982">
    <property type="entry name" value="RecX_HTH1"/>
    <property type="match status" value="1"/>
</dbReference>
<feature type="compositionally biased region" description="Polar residues" evidence="6">
    <location>
        <begin position="425"/>
        <end position="434"/>
    </location>
</feature>
<dbReference type="Gene3D" id="1.10.10.10">
    <property type="entry name" value="Winged helix-like DNA-binding domain superfamily/Winged helix DNA-binding domain"/>
    <property type="match status" value="1"/>
</dbReference>
<feature type="compositionally biased region" description="Basic residues" evidence="6">
    <location>
        <begin position="529"/>
        <end position="538"/>
    </location>
</feature>
<feature type="compositionally biased region" description="Basic and acidic residues" evidence="6">
    <location>
        <begin position="496"/>
        <end position="516"/>
    </location>
</feature>
<evidence type="ECO:0000259" key="9">
    <source>
        <dbReference type="Pfam" id="PF21982"/>
    </source>
</evidence>
<organism evidence="10 11">
    <name type="scientific">Nonomuraea recticatena</name>
    <dbReference type="NCBI Taxonomy" id="46178"/>
    <lineage>
        <taxon>Bacteria</taxon>
        <taxon>Bacillati</taxon>
        <taxon>Actinomycetota</taxon>
        <taxon>Actinomycetes</taxon>
        <taxon>Streptosporangiales</taxon>
        <taxon>Streptosporangiaceae</taxon>
        <taxon>Nonomuraea</taxon>
    </lineage>
</organism>
<evidence type="ECO:0000256" key="2">
    <source>
        <dbReference type="ARBA" id="ARBA00009695"/>
    </source>
</evidence>
<dbReference type="Pfam" id="PF02631">
    <property type="entry name" value="RecX_HTH2"/>
    <property type="match status" value="1"/>
</dbReference>
<evidence type="ECO:0000256" key="5">
    <source>
        <dbReference type="HAMAP-Rule" id="MF_01114"/>
    </source>
</evidence>
<feature type="compositionally biased region" description="Basic residues" evidence="6">
    <location>
        <begin position="603"/>
        <end position="612"/>
    </location>
</feature>
<feature type="compositionally biased region" description="Low complexity" evidence="6">
    <location>
        <begin position="304"/>
        <end position="317"/>
    </location>
</feature>
<feature type="compositionally biased region" description="Basic and acidic residues" evidence="6">
    <location>
        <begin position="688"/>
        <end position="699"/>
    </location>
</feature>
<feature type="compositionally biased region" description="Low complexity" evidence="6">
    <location>
        <begin position="193"/>
        <end position="207"/>
    </location>
</feature>
<accession>A0ABN3RCG9</accession>
<evidence type="ECO:0000256" key="4">
    <source>
        <dbReference type="ARBA" id="ARBA00022490"/>
    </source>
</evidence>
<keyword evidence="4 5" id="KW-0963">Cytoplasm</keyword>
<feature type="compositionally biased region" description="Low complexity" evidence="6">
    <location>
        <begin position="52"/>
        <end position="62"/>
    </location>
</feature>
<evidence type="ECO:0000313" key="10">
    <source>
        <dbReference type="EMBL" id="GAA2648747.1"/>
    </source>
</evidence>
<feature type="compositionally biased region" description="Polar residues" evidence="6">
    <location>
        <begin position="115"/>
        <end position="149"/>
    </location>
</feature>
<comment type="function">
    <text evidence="5">Modulates RecA activity.</text>
</comment>
<reference evidence="10 11" key="1">
    <citation type="journal article" date="2019" name="Int. J. Syst. Evol. Microbiol.">
        <title>The Global Catalogue of Microorganisms (GCM) 10K type strain sequencing project: providing services to taxonomists for standard genome sequencing and annotation.</title>
        <authorList>
            <consortium name="The Broad Institute Genomics Platform"/>
            <consortium name="The Broad Institute Genome Sequencing Center for Infectious Disease"/>
            <person name="Wu L."/>
            <person name="Ma J."/>
        </authorList>
    </citation>
    <scope>NUCLEOTIDE SEQUENCE [LARGE SCALE GENOMIC DNA]</scope>
    <source>
        <strain evidence="10 11">JCM 6835</strain>
    </source>
</reference>
<proteinExistence type="inferred from homology"/>
<dbReference type="InterPro" id="IPR053925">
    <property type="entry name" value="RecX_HTH_3rd"/>
</dbReference>
<dbReference type="InterPro" id="IPR053926">
    <property type="entry name" value="RecX_HTH_1st"/>
</dbReference>
<comment type="caution">
    <text evidence="10">The sequence shown here is derived from an EMBL/GenBank/DDBJ whole genome shotgun (WGS) entry which is preliminary data.</text>
</comment>
<name>A0ABN3RCG9_9ACTN</name>
<dbReference type="PANTHER" id="PTHR33602:SF1">
    <property type="entry name" value="REGULATORY PROTEIN RECX FAMILY PROTEIN"/>
    <property type="match status" value="1"/>
</dbReference>
<comment type="similarity">
    <text evidence="2 5">Belongs to the RecX family.</text>
</comment>
<feature type="domain" description="RecX third three-helical" evidence="8">
    <location>
        <begin position="869"/>
        <end position="916"/>
    </location>
</feature>
<dbReference type="NCBIfam" id="NF001061">
    <property type="entry name" value="PRK00117.5-1"/>
    <property type="match status" value="1"/>
</dbReference>
<feature type="region of interest" description="Disordered" evidence="6">
    <location>
        <begin position="1"/>
        <end position="772"/>
    </location>
</feature>
<feature type="domain" description="RecX second three-helical" evidence="7">
    <location>
        <begin position="822"/>
        <end position="862"/>
    </location>
</feature>
<sequence length="932" mass="96449">MSDVRAEANDEGRGTAEMTPEPDVSGASTGTTSDGQAADRPAPGTRAEAARAEAAGAASGRAESSDGTSGQPGGEADGPSAHIGVGEGAVPVWGEEGAAATRSWGQGVTEADNGWTANAPSTAEGWTTDNPATRDGWTTNDSAPQSGWGSNAPPGGWGSHDTTPQDGWGSQEASARESWGLGGGSADDGGGSADSTWGGERSAAGAWSSGGWGPGDEAGQGAWSRVPDGVADLARPTRARKSRRASRDTEDDGPIWRFEPTSRSPWSSNATTSDHAPEPPATTEPREVTEPRAAAQPWGDTSEPRAAVAEPRAAIPPSEDASESRVDSIEPAVAATSRPSASSVGHAASTGTPSKTQPRRAGPSPREQSALGESPATGERPTPEHISGGDSPTSEGVSQGGWPTPEGVSAGGWPTSGGVFEGSSEHSSSPNTSDEGGDRPQADSGHPQTPDALPTASEGRLPDAPRLRTDHRERQAAELGRDAELRGRGTEGAGRGIDRRGNEAGGHGRDADHPGASRDWGAWPDVTRRTSRPKRKVRERASGVEGEWAIPEGGLGSGDDGGRSHGWLDSGDDGGGPYSGLASGDDGDRPQRGLASGDDGSTTRRRPRRATRRANTSPRDVGDPFDSTGEPPEWARDHAAPTGRPADHRGSSWAAPSGQPADQAQGYAGAPTGQPSDHSQGYSAASKRQHEDDSRRYEDSAPTTGLFSDGPEGYGSREGDEGSGGEGSRERRRSGGRRGGGGARRGSSRRRSGGPDGPDEGSGAASGPPANPESVARAICLRLLTMGPKTRAQLAEALRKREVPDEAADAVLDRFTELGLINDEAFAEAWVDSRHHGRGLARRALAAELRHRGVDSDTVNEAVERVDSDQEADTARRLVERKLASTRGLDAQVRTRRLAGMLARKGYGAGLAYRVVREALESEGVEIENDFP</sequence>
<dbReference type="InterPro" id="IPR003783">
    <property type="entry name" value="Regulatory_RecX"/>
</dbReference>
<evidence type="ECO:0000256" key="1">
    <source>
        <dbReference type="ARBA" id="ARBA00004496"/>
    </source>
</evidence>
<evidence type="ECO:0000259" key="7">
    <source>
        <dbReference type="Pfam" id="PF02631"/>
    </source>
</evidence>
<evidence type="ECO:0000259" key="8">
    <source>
        <dbReference type="Pfam" id="PF21981"/>
    </source>
</evidence>
<dbReference type="HAMAP" id="MF_01114">
    <property type="entry name" value="RecX"/>
    <property type="match status" value="1"/>
</dbReference>
<protein>
    <recommendedName>
        <fullName evidence="3 5">Regulatory protein RecX</fullName>
    </recommendedName>
</protein>
<evidence type="ECO:0000256" key="3">
    <source>
        <dbReference type="ARBA" id="ARBA00018111"/>
    </source>
</evidence>
<dbReference type="InterPro" id="IPR036388">
    <property type="entry name" value="WH-like_DNA-bd_sf"/>
</dbReference>
<feature type="compositionally biased region" description="Basic and acidic residues" evidence="6">
    <location>
        <begin position="1"/>
        <end position="14"/>
    </location>
</feature>
<dbReference type="Proteomes" id="UP001501666">
    <property type="component" value="Unassembled WGS sequence"/>
</dbReference>
<evidence type="ECO:0000313" key="11">
    <source>
        <dbReference type="Proteomes" id="UP001501666"/>
    </source>
</evidence>
<feature type="compositionally biased region" description="Polar residues" evidence="6">
    <location>
        <begin position="26"/>
        <end position="35"/>
    </location>
</feature>
<feature type="compositionally biased region" description="Basic and acidic residues" evidence="6">
    <location>
        <begin position="460"/>
        <end position="489"/>
    </location>
</feature>
<feature type="compositionally biased region" description="Polar residues" evidence="6">
    <location>
        <begin position="337"/>
        <end position="356"/>
    </location>
</feature>
<feature type="domain" description="RecX first three-helical" evidence="9">
    <location>
        <begin position="776"/>
        <end position="814"/>
    </location>
</feature>
<evidence type="ECO:0000256" key="6">
    <source>
        <dbReference type="SAM" id="MobiDB-lite"/>
    </source>
</evidence>
<dbReference type="PANTHER" id="PTHR33602">
    <property type="entry name" value="REGULATORY PROTEIN RECX FAMILY PROTEIN"/>
    <property type="match status" value="1"/>
</dbReference>
<gene>
    <name evidence="5" type="primary">recX</name>
    <name evidence="10" type="ORF">GCM10010412_013290</name>
</gene>
<dbReference type="EMBL" id="BAAATE010000003">
    <property type="protein sequence ID" value="GAA2648747.1"/>
    <property type="molecule type" value="Genomic_DNA"/>
</dbReference>
<feature type="compositionally biased region" description="Basic and acidic residues" evidence="6">
    <location>
        <begin position="633"/>
        <end position="650"/>
    </location>
</feature>
<comment type="subcellular location">
    <subcellularLocation>
        <location evidence="1 5">Cytoplasm</location>
    </subcellularLocation>
</comment>